<reference evidence="1 2" key="1">
    <citation type="journal article" date="2017" name="Genome Biol. Evol.">
        <title>Phytophthora megakarya and P. palmivora, closely related causal agents of cacao black pod rot, underwent increases in genome sizes and gene numbers by different mechanisms.</title>
        <authorList>
            <person name="Ali S.S."/>
            <person name="Shao J."/>
            <person name="Lary D.J."/>
            <person name="Kronmiller B."/>
            <person name="Shen D."/>
            <person name="Strem M.D."/>
            <person name="Amoako-Attah I."/>
            <person name="Akrofi A.Y."/>
            <person name="Begoude B.A."/>
            <person name="Ten Hoopen G.M."/>
            <person name="Coulibaly K."/>
            <person name="Kebe B.I."/>
            <person name="Melnick R.L."/>
            <person name="Guiltinan M.J."/>
            <person name="Tyler B.M."/>
            <person name="Meinhardt L.W."/>
            <person name="Bailey B.A."/>
        </authorList>
    </citation>
    <scope>NUCLEOTIDE SEQUENCE [LARGE SCALE GENOMIC DNA]</scope>
    <source>
        <strain evidence="2">sbr112.9</strain>
    </source>
</reference>
<name>A0A2P4WZM7_9STRA</name>
<proteinExistence type="predicted"/>
<dbReference type="Proteomes" id="UP000237271">
    <property type="component" value="Unassembled WGS sequence"/>
</dbReference>
<accession>A0A2P4WZM7</accession>
<comment type="caution">
    <text evidence="1">The sequence shown here is derived from an EMBL/GenBank/DDBJ whole genome shotgun (WGS) entry which is preliminary data.</text>
</comment>
<evidence type="ECO:0000313" key="1">
    <source>
        <dbReference type="EMBL" id="POM58735.1"/>
    </source>
</evidence>
<organism evidence="1 2">
    <name type="scientific">Phytophthora palmivora</name>
    <dbReference type="NCBI Taxonomy" id="4796"/>
    <lineage>
        <taxon>Eukaryota</taxon>
        <taxon>Sar</taxon>
        <taxon>Stramenopiles</taxon>
        <taxon>Oomycota</taxon>
        <taxon>Peronosporomycetes</taxon>
        <taxon>Peronosporales</taxon>
        <taxon>Peronosporaceae</taxon>
        <taxon>Phytophthora</taxon>
    </lineage>
</organism>
<evidence type="ECO:0000313" key="2">
    <source>
        <dbReference type="Proteomes" id="UP000237271"/>
    </source>
</evidence>
<gene>
    <name evidence="1" type="ORF">PHPALM_36583</name>
</gene>
<keyword evidence="2" id="KW-1185">Reference proteome</keyword>
<protein>
    <submittedName>
        <fullName evidence="1">Uncharacterized protein</fullName>
    </submittedName>
</protein>
<sequence length="64" mass="7304">MTLKKLLLRKLTSLLDRHAGGEELSVSDDSAEDLEQVIEDHANTYDFSLEWDGDKNYDESDTDD</sequence>
<dbReference type="EMBL" id="NCKW01020167">
    <property type="protein sequence ID" value="POM58735.1"/>
    <property type="molecule type" value="Genomic_DNA"/>
</dbReference>
<dbReference type="OrthoDB" id="10541342at2759"/>
<dbReference type="AlphaFoldDB" id="A0A2P4WZM7"/>